<dbReference type="SUPFAM" id="SSF53383">
    <property type="entry name" value="PLP-dependent transferases"/>
    <property type="match status" value="1"/>
</dbReference>
<name>T0GQD2_9SPHN</name>
<dbReference type="InterPro" id="IPR005814">
    <property type="entry name" value="Aminotrans_3"/>
</dbReference>
<comment type="caution">
    <text evidence="5">The sequence shown here is derived from an EMBL/GenBank/DDBJ whole genome shotgun (WGS) entry which is preliminary data.</text>
</comment>
<dbReference type="InterPro" id="IPR015421">
    <property type="entry name" value="PyrdxlP-dep_Trfase_major"/>
</dbReference>
<keyword evidence="6" id="KW-1185">Reference proteome</keyword>
<dbReference type="PANTHER" id="PTHR45688">
    <property type="match status" value="1"/>
</dbReference>
<keyword evidence="3 4" id="KW-0663">Pyridoxal phosphate</keyword>
<evidence type="ECO:0000256" key="2">
    <source>
        <dbReference type="ARBA" id="ARBA00008954"/>
    </source>
</evidence>
<dbReference type="PROSITE" id="PS00600">
    <property type="entry name" value="AA_TRANSFER_CLASS_3"/>
    <property type="match status" value="1"/>
</dbReference>
<sequence length="370" mass="39646">MVDALCRQASRLNIHTRYLHGSIVAYAERLLATVDAPLSRTLFCCTGTEANELALRIARTATGGTGIIVTDYSYHGNSQALAEVTTGLPVSEPFAAHARAITLPDPYHRAPGMSAEDHVAAHVDQFRQMLASFHDNGVKPAALLFDTIFSTEGLIDVPVDYVRQIVDLTREAGALVIADEVQPGFGRMGDHFWGYKRYGIIPDIVTLGKPMGNGHPVSAVITRPDLADPFGEQSLYFNTFAGNPVSAEVAAAVLDVIEQEGLIDRAAVTGNHLKDGLRHLAGRHAAIGDVRGRGLFTAIELVADRESKAPHPAAGAIVNAMRDEGVLMSRTGPANNVLKIRPPLAFGIDEAEVLLTALDAVLTRMGHRNV</sequence>
<dbReference type="CDD" id="cd00610">
    <property type="entry name" value="OAT_like"/>
    <property type="match status" value="1"/>
</dbReference>
<dbReference type="InterPro" id="IPR049704">
    <property type="entry name" value="Aminotrans_3_PPA_site"/>
</dbReference>
<dbReference type="Gene3D" id="3.90.1150.10">
    <property type="entry name" value="Aspartate Aminotransferase, domain 1"/>
    <property type="match status" value="1"/>
</dbReference>
<dbReference type="Pfam" id="PF00202">
    <property type="entry name" value="Aminotran_3"/>
    <property type="match status" value="1"/>
</dbReference>
<evidence type="ECO:0000313" key="5">
    <source>
        <dbReference type="EMBL" id="EQB02852.1"/>
    </source>
</evidence>
<evidence type="ECO:0000313" key="6">
    <source>
        <dbReference type="Proteomes" id="UP000015525"/>
    </source>
</evidence>
<evidence type="ECO:0008006" key="7">
    <source>
        <dbReference type="Google" id="ProtNLM"/>
    </source>
</evidence>
<dbReference type="InterPro" id="IPR015424">
    <property type="entry name" value="PyrdxlP-dep_Trfase"/>
</dbReference>
<dbReference type="PANTHER" id="PTHR45688:SF13">
    <property type="entry name" value="ALANINE--GLYOXYLATE AMINOTRANSFERASE 2-LIKE"/>
    <property type="match status" value="1"/>
</dbReference>
<organism evidence="5 6">
    <name type="scientific">Sphingobium quisquiliarum P25</name>
    <dbReference type="NCBI Taxonomy" id="1329909"/>
    <lineage>
        <taxon>Bacteria</taxon>
        <taxon>Pseudomonadati</taxon>
        <taxon>Pseudomonadota</taxon>
        <taxon>Alphaproteobacteria</taxon>
        <taxon>Sphingomonadales</taxon>
        <taxon>Sphingomonadaceae</taxon>
        <taxon>Sphingobium</taxon>
    </lineage>
</organism>
<evidence type="ECO:0000256" key="4">
    <source>
        <dbReference type="RuleBase" id="RU003560"/>
    </source>
</evidence>
<accession>T0GQD2</accession>
<reference evidence="5 6" key="1">
    <citation type="journal article" date="2013" name="Genome Announc.">
        <title>Draft Genome Sequence of Sphingobium quisquiliarum Strain P25T, a Novel Hexachlorocyclohexane (HCH)-Degrading Bacterium Isolated from an HCH Dumpsite.</title>
        <authorList>
            <person name="Kumar Singh A."/>
            <person name="Sangwan N."/>
            <person name="Sharma A."/>
            <person name="Gupta V."/>
            <person name="Khurana J.P."/>
            <person name="Lal R."/>
        </authorList>
    </citation>
    <scope>NUCLEOTIDE SEQUENCE [LARGE SCALE GENOMIC DNA]</scope>
    <source>
        <strain evidence="5 6">P25</strain>
    </source>
</reference>
<dbReference type="Proteomes" id="UP000015525">
    <property type="component" value="Unassembled WGS sequence"/>
</dbReference>
<dbReference type="GO" id="GO:0030170">
    <property type="term" value="F:pyridoxal phosphate binding"/>
    <property type="evidence" value="ECO:0007669"/>
    <property type="project" value="InterPro"/>
</dbReference>
<comment type="similarity">
    <text evidence="2 4">Belongs to the class-III pyridoxal-phosphate-dependent aminotransferase family.</text>
</comment>
<dbReference type="AlphaFoldDB" id="T0GQD2"/>
<dbReference type="InterPro" id="IPR015422">
    <property type="entry name" value="PyrdxlP-dep_Trfase_small"/>
</dbReference>
<evidence type="ECO:0000256" key="1">
    <source>
        <dbReference type="ARBA" id="ARBA00001933"/>
    </source>
</evidence>
<gene>
    <name evidence="5" type="ORF">L288_15580</name>
</gene>
<dbReference type="GO" id="GO:0008483">
    <property type="term" value="F:transaminase activity"/>
    <property type="evidence" value="ECO:0007669"/>
    <property type="project" value="InterPro"/>
</dbReference>
<dbReference type="PATRIC" id="fig|1329909.3.peg.2996"/>
<evidence type="ECO:0000256" key="3">
    <source>
        <dbReference type="ARBA" id="ARBA00022898"/>
    </source>
</evidence>
<protein>
    <recommendedName>
        <fullName evidence="7">4-aminobutyrate aminotransferase</fullName>
    </recommendedName>
</protein>
<dbReference type="EMBL" id="ATHO01000141">
    <property type="protein sequence ID" value="EQB02852.1"/>
    <property type="molecule type" value="Genomic_DNA"/>
</dbReference>
<proteinExistence type="inferred from homology"/>
<dbReference type="Gene3D" id="3.40.640.10">
    <property type="entry name" value="Type I PLP-dependent aspartate aminotransferase-like (Major domain)"/>
    <property type="match status" value="1"/>
</dbReference>
<comment type="cofactor">
    <cofactor evidence="1">
        <name>pyridoxal 5'-phosphate</name>
        <dbReference type="ChEBI" id="CHEBI:597326"/>
    </cofactor>
</comment>